<keyword evidence="8" id="KW-1185">Reference proteome</keyword>
<evidence type="ECO:0000256" key="4">
    <source>
        <dbReference type="ARBA" id="ARBA00023203"/>
    </source>
</evidence>
<feature type="domain" description="ADF-H" evidence="6">
    <location>
        <begin position="1"/>
        <end position="131"/>
    </location>
</feature>
<gene>
    <name evidence="7" type="primary">COF1</name>
    <name evidence="7" type="ORF">H4R20_000751</name>
</gene>
<dbReference type="OrthoDB" id="5517320at2759"/>
<dbReference type="EMBL" id="JANBUO010000033">
    <property type="protein sequence ID" value="KAJ2808633.1"/>
    <property type="molecule type" value="Genomic_DNA"/>
</dbReference>
<evidence type="ECO:0000313" key="7">
    <source>
        <dbReference type="EMBL" id="KAJ2808633.1"/>
    </source>
</evidence>
<dbReference type="InterPro" id="IPR002108">
    <property type="entry name" value="ADF-H"/>
</dbReference>
<dbReference type="Pfam" id="PF00241">
    <property type="entry name" value="Cofilin_ADF"/>
    <property type="match status" value="1"/>
</dbReference>
<evidence type="ECO:0000259" key="6">
    <source>
        <dbReference type="PROSITE" id="PS51263"/>
    </source>
</evidence>
<comment type="similarity">
    <text evidence="2">Belongs to the actin-binding proteins ADF family.</text>
</comment>
<sequence>MPSLCRRASVSSAQLYDTSAYKYAIFDIDKLQKDIYAPSNVHTDDYTSFRSFLPAHRCCYAVYRLTFIYKLRPASAVIFYTWLPADASNEEKQLYMANSNNVADQLSHYDFRFECSEWKEFQHSAAVSRIIKLMKY</sequence>
<comment type="subcellular location">
    <subcellularLocation>
        <location evidence="1">Nucleus matrix</location>
    </subcellularLocation>
</comment>
<comment type="caution">
    <text evidence="7">The sequence shown here is derived from an EMBL/GenBank/DDBJ whole genome shotgun (WGS) entry which is preliminary data.</text>
</comment>
<dbReference type="InterPro" id="IPR029006">
    <property type="entry name" value="ADF-H/Gelsolin-like_dom_sf"/>
</dbReference>
<keyword evidence="4" id="KW-0009">Actin-binding</keyword>
<dbReference type="Proteomes" id="UP001140094">
    <property type="component" value="Unassembled WGS sequence"/>
</dbReference>
<dbReference type="CDD" id="cd00013">
    <property type="entry name" value="ADF_gelsolin"/>
    <property type="match status" value="1"/>
</dbReference>
<protein>
    <recommendedName>
        <fullName evidence="3">Cofilin</fullName>
    </recommendedName>
    <alternativeName>
        <fullName evidence="5">Actin-depolymerizing factor 1</fullName>
    </alternativeName>
</protein>
<dbReference type="Gene3D" id="3.40.20.10">
    <property type="entry name" value="Severin"/>
    <property type="match status" value="1"/>
</dbReference>
<name>A0A9W8LV63_9FUNG</name>
<dbReference type="InterPro" id="IPR017904">
    <property type="entry name" value="ADF/Cofilin"/>
</dbReference>
<dbReference type="PROSITE" id="PS51263">
    <property type="entry name" value="ADF_H"/>
    <property type="match status" value="1"/>
</dbReference>
<evidence type="ECO:0000256" key="2">
    <source>
        <dbReference type="ARBA" id="ARBA00006844"/>
    </source>
</evidence>
<dbReference type="AlphaFoldDB" id="A0A9W8LV63"/>
<evidence type="ECO:0000256" key="1">
    <source>
        <dbReference type="ARBA" id="ARBA00004109"/>
    </source>
</evidence>
<dbReference type="PANTHER" id="PTHR11913">
    <property type="entry name" value="COFILIN-RELATED"/>
    <property type="match status" value="1"/>
</dbReference>
<proteinExistence type="inferred from homology"/>
<dbReference type="GO" id="GO:0015629">
    <property type="term" value="C:actin cytoskeleton"/>
    <property type="evidence" value="ECO:0007669"/>
    <property type="project" value="InterPro"/>
</dbReference>
<accession>A0A9W8LV63</accession>
<evidence type="ECO:0000313" key="8">
    <source>
        <dbReference type="Proteomes" id="UP001140094"/>
    </source>
</evidence>
<reference evidence="7" key="1">
    <citation type="submission" date="2022-07" db="EMBL/GenBank/DDBJ databases">
        <title>Phylogenomic reconstructions and comparative analyses of Kickxellomycotina fungi.</title>
        <authorList>
            <person name="Reynolds N.K."/>
            <person name="Stajich J.E."/>
            <person name="Barry K."/>
            <person name="Grigoriev I.V."/>
            <person name="Crous P."/>
            <person name="Smith M.E."/>
        </authorList>
    </citation>
    <scope>NUCLEOTIDE SEQUENCE</scope>
    <source>
        <strain evidence="7">NRRL 1565</strain>
    </source>
</reference>
<organism evidence="7 8">
    <name type="scientific">Coemansia guatemalensis</name>
    <dbReference type="NCBI Taxonomy" id="2761395"/>
    <lineage>
        <taxon>Eukaryota</taxon>
        <taxon>Fungi</taxon>
        <taxon>Fungi incertae sedis</taxon>
        <taxon>Zoopagomycota</taxon>
        <taxon>Kickxellomycotina</taxon>
        <taxon>Kickxellomycetes</taxon>
        <taxon>Kickxellales</taxon>
        <taxon>Kickxellaceae</taxon>
        <taxon>Coemansia</taxon>
    </lineage>
</organism>
<evidence type="ECO:0000256" key="3">
    <source>
        <dbReference type="ARBA" id="ARBA00015630"/>
    </source>
</evidence>
<dbReference type="GO" id="GO:0030042">
    <property type="term" value="P:actin filament depolymerization"/>
    <property type="evidence" value="ECO:0007669"/>
    <property type="project" value="InterPro"/>
</dbReference>
<dbReference type="GO" id="GO:0003779">
    <property type="term" value="F:actin binding"/>
    <property type="evidence" value="ECO:0007669"/>
    <property type="project" value="UniProtKB-KW"/>
</dbReference>
<evidence type="ECO:0000256" key="5">
    <source>
        <dbReference type="ARBA" id="ARBA00032427"/>
    </source>
</evidence>
<dbReference type="SUPFAM" id="SSF55753">
    <property type="entry name" value="Actin depolymerizing proteins"/>
    <property type="match status" value="1"/>
</dbReference>
<dbReference type="GO" id="GO:0016363">
    <property type="term" value="C:nuclear matrix"/>
    <property type="evidence" value="ECO:0007669"/>
    <property type="project" value="UniProtKB-SubCell"/>
</dbReference>